<organism evidence="2 3">
    <name type="scientific">Paenibacillus polysaccharolyticus</name>
    <dbReference type="NCBI Taxonomy" id="582692"/>
    <lineage>
        <taxon>Bacteria</taxon>
        <taxon>Bacillati</taxon>
        <taxon>Bacillota</taxon>
        <taxon>Bacilli</taxon>
        <taxon>Bacillales</taxon>
        <taxon>Paenibacillaceae</taxon>
        <taxon>Paenibacillus</taxon>
    </lineage>
</organism>
<proteinExistence type="predicted"/>
<feature type="transmembrane region" description="Helical" evidence="1">
    <location>
        <begin position="63"/>
        <end position="84"/>
    </location>
</feature>
<name>A0A1G5LDC9_9BACL</name>
<dbReference type="AlphaFoldDB" id="A0A1G5LDC9"/>
<accession>A0A1G5LDC9</accession>
<dbReference type="RefSeq" id="WP_090924470.1">
    <property type="nucleotide sequence ID" value="NZ_FMVM01000023.1"/>
</dbReference>
<keyword evidence="1" id="KW-1133">Transmembrane helix</keyword>
<evidence type="ECO:0000313" key="2">
    <source>
        <dbReference type="EMBL" id="SCZ10159.1"/>
    </source>
</evidence>
<gene>
    <name evidence="2" type="ORF">SAMN05720606_12333</name>
</gene>
<protein>
    <submittedName>
        <fullName evidence="2">Uncharacterized protein</fullName>
    </submittedName>
</protein>
<dbReference type="STRING" id="582692.SAMN05720606_12333"/>
<dbReference type="Proteomes" id="UP000198538">
    <property type="component" value="Unassembled WGS sequence"/>
</dbReference>
<evidence type="ECO:0000256" key="1">
    <source>
        <dbReference type="SAM" id="Phobius"/>
    </source>
</evidence>
<keyword evidence="3" id="KW-1185">Reference proteome</keyword>
<dbReference type="EMBL" id="FMVM01000023">
    <property type="protein sequence ID" value="SCZ10159.1"/>
    <property type="molecule type" value="Genomic_DNA"/>
</dbReference>
<keyword evidence="1" id="KW-0472">Membrane</keyword>
<sequence>MFATTISNILYMLSALLPRQLLVLRSVWPAGIYPGLHLHPLLEEGVKGIPGITGLSFFETFTIMYAPPLIMVTAIVFLFIYMAVCKNPKD</sequence>
<reference evidence="3" key="1">
    <citation type="submission" date="2016-10" db="EMBL/GenBank/DDBJ databases">
        <authorList>
            <person name="Varghese N."/>
            <person name="Submissions S."/>
        </authorList>
    </citation>
    <scope>NUCLEOTIDE SEQUENCE [LARGE SCALE GENOMIC DNA]</scope>
    <source>
        <strain evidence="3">BL9</strain>
    </source>
</reference>
<evidence type="ECO:0000313" key="3">
    <source>
        <dbReference type="Proteomes" id="UP000198538"/>
    </source>
</evidence>
<keyword evidence="1" id="KW-0812">Transmembrane</keyword>